<dbReference type="GeneID" id="85312693"/>
<evidence type="ECO:0000256" key="1">
    <source>
        <dbReference type="SAM" id="MobiDB-lite"/>
    </source>
</evidence>
<dbReference type="Proteomes" id="UP001244011">
    <property type="component" value="Unassembled WGS sequence"/>
</dbReference>
<accession>A0AAJ0CEP3</accession>
<name>A0AAJ0CEP3_9PEZI</name>
<reference evidence="2" key="1">
    <citation type="submission" date="2023-06" db="EMBL/GenBank/DDBJ databases">
        <title>Genome-scale phylogeny and comparative genomics of the fungal order Sordariales.</title>
        <authorList>
            <consortium name="Lawrence Berkeley National Laboratory"/>
            <person name="Hensen N."/>
            <person name="Bonometti L."/>
            <person name="Westerberg I."/>
            <person name="Brannstrom I.O."/>
            <person name="Guillou S."/>
            <person name="Cros-Aarteil S."/>
            <person name="Calhoun S."/>
            <person name="Haridas S."/>
            <person name="Kuo A."/>
            <person name="Mondo S."/>
            <person name="Pangilinan J."/>
            <person name="Riley R."/>
            <person name="Labutti K."/>
            <person name="Andreopoulos B."/>
            <person name="Lipzen A."/>
            <person name="Chen C."/>
            <person name="Yanf M."/>
            <person name="Daum C."/>
            <person name="Ng V."/>
            <person name="Clum A."/>
            <person name="Steindorff A."/>
            <person name="Ohm R."/>
            <person name="Martin F."/>
            <person name="Silar P."/>
            <person name="Natvig D."/>
            <person name="Lalanne C."/>
            <person name="Gautier V."/>
            <person name="Ament-Velasquez S.L."/>
            <person name="Kruys A."/>
            <person name="Hutchinson M.I."/>
            <person name="Powell A.J."/>
            <person name="Barry K."/>
            <person name="Miller A.N."/>
            <person name="Grigoriev I.V."/>
            <person name="Debuchy R."/>
            <person name="Gladieux P."/>
            <person name="Thoren M.H."/>
            <person name="Johannesson H."/>
        </authorList>
    </citation>
    <scope>NUCLEOTIDE SEQUENCE</scope>
    <source>
        <strain evidence="2">8032-3</strain>
    </source>
</reference>
<dbReference type="AlphaFoldDB" id="A0AAJ0CEP3"/>
<evidence type="ECO:0000313" key="2">
    <source>
        <dbReference type="EMBL" id="KAK1772941.1"/>
    </source>
</evidence>
<evidence type="ECO:0000313" key="3">
    <source>
        <dbReference type="Proteomes" id="UP001244011"/>
    </source>
</evidence>
<dbReference type="RefSeq" id="XP_060289154.1">
    <property type="nucleotide sequence ID" value="XM_060429506.1"/>
</dbReference>
<protein>
    <submittedName>
        <fullName evidence="2">Uncharacterized protein</fullName>
    </submittedName>
</protein>
<sequence length="123" mass="13507">MCYIFSTSHVACRHKQYQNTFACSIARGIESHLDCTLEKTVFLPDTANPPPHPLSGDSKGPCQKRYPVRTVNGYCNTCKRSNTKKTASGKGDQAVTSDEGYEMAQTPGEMIRQIESDLGDLSS</sequence>
<gene>
    <name evidence="2" type="ORF">QBC33DRAFT_554381</name>
</gene>
<dbReference type="EMBL" id="MU838997">
    <property type="protein sequence ID" value="KAK1772941.1"/>
    <property type="molecule type" value="Genomic_DNA"/>
</dbReference>
<feature type="region of interest" description="Disordered" evidence="1">
    <location>
        <begin position="81"/>
        <end position="123"/>
    </location>
</feature>
<proteinExistence type="predicted"/>
<organism evidence="2 3">
    <name type="scientific">Phialemonium atrogriseum</name>
    <dbReference type="NCBI Taxonomy" id="1093897"/>
    <lineage>
        <taxon>Eukaryota</taxon>
        <taxon>Fungi</taxon>
        <taxon>Dikarya</taxon>
        <taxon>Ascomycota</taxon>
        <taxon>Pezizomycotina</taxon>
        <taxon>Sordariomycetes</taxon>
        <taxon>Sordariomycetidae</taxon>
        <taxon>Cephalothecales</taxon>
        <taxon>Cephalothecaceae</taxon>
        <taxon>Phialemonium</taxon>
    </lineage>
</organism>
<comment type="caution">
    <text evidence="2">The sequence shown here is derived from an EMBL/GenBank/DDBJ whole genome shotgun (WGS) entry which is preliminary data.</text>
</comment>
<keyword evidence="3" id="KW-1185">Reference proteome</keyword>